<organism evidence="3 4">
    <name type="scientific">Senna tora</name>
    <dbReference type="NCBI Taxonomy" id="362788"/>
    <lineage>
        <taxon>Eukaryota</taxon>
        <taxon>Viridiplantae</taxon>
        <taxon>Streptophyta</taxon>
        <taxon>Embryophyta</taxon>
        <taxon>Tracheophyta</taxon>
        <taxon>Spermatophyta</taxon>
        <taxon>Magnoliopsida</taxon>
        <taxon>eudicotyledons</taxon>
        <taxon>Gunneridae</taxon>
        <taxon>Pentapetalae</taxon>
        <taxon>rosids</taxon>
        <taxon>fabids</taxon>
        <taxon>Fabales</taxon>
        <taxon>Fabaceae</taxon>
        <taxon>Caesalpinioideae</taxon>
        <taxon>Cassia clade</taxon>
        <taxon>Senna</taxon>
    </lineage>
</organism>
<dbReference type="GO" id="GO:0004523">
    <property type="term" value="F:RNA-DNA hybrid ribonuclease activity"/>
    <property type="evidence" value="ECO:0007669"/>
    <property type="project" value="InterPro"/>
</dbReference>
<dbReference type="InterPro" id="IPR052929">
    <property type="entry name" value="RNase_H-like_EbsB-rel"/>
</dbReference>
<name>A0A834WLC2_9FABA</name>
<dbReference type="Pfam" id="PF13966">
    <property type="entry name" value="zf-RVT"/>
    <property type="match status" value="1"/>
</dbReference>
<evidence type="ECO:0000313" key="3">
    <source>
        <dbReference type="EMBL" id="KAF7827257.1"/>
    </source>
</evidence>
<dbReference type="InterPro" id="IPR036397">
    <property type="entry name" value="RNaseH_sf"/>
</dbReference>
<feature type="domain" description="RNase H type-1" evidence="1">
    <location>
        <begin position="450"/>
        <end position="562"/>
    </location>
</feature>
<protein>
    <submittedName>
        <fullName evidence="3">Putative RNA-directed DNA polymerase</fullName>
    </submittedName>
</protein>
<dbReference type="GO" id="GO:0003964">
    <property type="term" value="F:RNA-directed DNA polymerase activity"/>
    <property type="evidence" value="ECO:0007669"/>
    <property type="project" value="UniProtKB-KW"/>
</dbReference>
<gene>
    <name evidence="3" type="ORF">G2W53_018421</name>
</gene>
<keyword evidence="4" id="KW-1185">Reference proteome</keyword>
<dbReference type="InterPro" id="IPR044730">
    <property type="entry name" value="RNase_H-like_dom_plant"/>
</dbReference>
<dbReference type="Proteomes" id="UP000634136">
    <property type="component" value="Unassembled WGS sequence"/>
</dbReference>
<dbReference type="InterPro" id="IPR012337">
    <property type="entry name" value="RNaseH-like_sf"/>
</dbReference>
<proteinExistence type="predicted"/>
<dbReference type="Gene3D" id="3.30.420.10">
    <property type="entry name" value="Ribonuclease H-like superfamily/Ribonuclease H"/>
    <property type="match status" value="1"/>
</dbReference>
<evidence type="ECO:0000259" key="1">
    <source>
        <dbReference type="Pfam" id="PF13456"/>
    </source>
</evidence>
<dbReference type="EMBL" id="JAAIUW010000006">
    <property type="protein sequence ID" value="KAF7827257.1"/>
    <property type="molecule type" value="Genomic_DNA"/>
</dbReference>
<evidence type="ECO:0000313" key="4">
    <source>
        <dbReference type="Proteomes" id="UP000634136"/>
    </source>
</evidence>
<sequence length="589" mass="66785">MRKIRLELLNLLANMPKSVPVPKSKSFSYDRKFTREGIREGISTLIPPRVLDDFRTLIMSSPHLFKTEDSSSVTGLTAGEDPRLNIHENGNMIRVSRRLHWIRVKTGSSFNNRSFRSIWLDSIWFSTISFGGRVPSLTWRSLFAGKTLIFSDLFRCIGNGRTTKIWSDAWVPGVFPFTAQRPNAVYDGVEMVSDLMDEVGAWRNDILRGLFTAETIDKIQSIGLSCRQHDDKWVWLGDARGLFTVKVCYKHYMAAQLNDINLLPEIQGRIGAGFWKRLWKIPVLPKHKAFLWRTCLGILPTCSALARRGVDVDNKCVWCGGEEESAFHVLIECPLVQNFWTQSRFDFSSRRWHGTIVEWLEVEGSNWSREQWGICTIALYQLWEARNSKRFAAKSTNLDLLWCPVTLKWDEIQESGECGRVRDKEGTLCRWEKPSEGVFKLNTDAGTLPSGGGVIGGVVRNWDGQCTAAFAEKVVRTNSPMVLEAEAIRCGMEFALSQGIKDIVVESDAKLVVEFLASVEAQTSPLLQVCNQIKGLQQFFNNCSFSWVPRSCNKAAHFLVSFAKDSVHVARWVDSVPIILADVIRFDIE</sequence>
<dbReference type="InterPro" id="IPR002156">
    <property type="entry name" value="RNaseH_domain"/>
</dbReference>
<dbReference type="CDD" id="cd06222">
    <property type="entry name" value="RNase_H_like"/>
    <property type="match status" value="1"/>
</dbReference>
<dbReference type="PANTHER" id="PTHR47074">
    <property type="entry name" value="BNAC02G40300D PROTEIN"/>
    <property type="match status" value="1"/>
</dbReference>
<accession>A0A834WLC2</accession>
<dbReference type="Pfam" id="PF13456">
    <property type="entry name" value="RVT_3"/>
    <property type="match status" value="1"/>
</dbReference>
<keyword evidence="3" id="KW-0808">Transferase</keyword>
<dbReference type="AlphaFoldDB" id="A0A834WLC2"/>
<dbReference type="SUPFAM" id="SSF53098">
    <property type="entry name" value="Ribonuclease H-like"/>
    <property type="match status" value="1"/>
</dbReference>
<reference evidence="3" key="1">
    <citation type="submission" date="2020-09" db="EMBL/GenBank/DDBJ databases">
        <title>Genome-Enabled Discovery of Anthraquinone Biosynthesis in Senna tora.</title>
        <authorList>
            <person name="Kang S.-H."/>
            <person name="Pandey R.P."/>
            <person name="Lee C.-M."/>
            <person name="Sim J.-S."/>
            <person name="Jeong J.-T."/>
            <person name="Choi B.-S."/>
            <person name="Jung M."/>
            <person name="Ginzburg D."/>
            <person name="Zhao K."/>
            <person name="Won S.Y."/>
            <person name="Oh T.-J."/>
            <person name="Yu Y."/>
            <person name="Kim N.-H."/>
            <person name="Lee O.R."/>
            <person name="Lee T.-H."/>
            <person name="Bashyal P."/>
            <person name="Kim T.-S."/>
            <person name="Lee W.-H."/>
            <person name="Kawkins C."/>
            <person name="Kim C.-K."/>
            <person name="Kim J.S."/>
            <person name="Ahn B.O."/>
            <person name="Rhee S.Y."/>
            <person name="Sohng J.K."/>
        </authorList>
    </citation>
    <scope>NUCLEOTIDE SEQUENCE</scope>
    <source>
        <tissue evidence="3">Leaf</tissue>
    </source>
</reference>
<feature type="domain" description="Reverse transcriptase zinc-binding" evidence="2">
    <location>
        <begin position="244"/>
        <end position="340"/>
    </location>
</feature>
<keyword evidence="3" id="KW-0548">Nucleotidyltransferase</keyword>
<dbReference type="GO" id="GO:0003676">
    <property type="term" value="F:nucleic acid binding"/>
    <property type="evidence" value="ECO:0007669"/>
    <property type="project" value="InterPro"/>
</dbReference>
<dbReference type="PANTHER" id="PTHR47074:SF21">
    <property type="entry name" value="RNASE H TYPE-1 DOMAIN-CONTAINING PROTEIN"/>
    <property type="match status" value="1"/>
</dbReference>
<dbReference type="OrthoDB" id="686025at2759"/>
<comment type="caution">
    <text evidence="3">The sequence shown here is derived from an EMBL/GenBank/DDBJ whole genome shotgun (WGS) entry which is preliminary data.</text>
</comment>
<evidence type="ECO:0000259" key="2">
    <source>
        <dbReference type="Pfam" id="PF13966"/>
    </source>
</evidence>
<dbReference type="InterPro" id="IPR026960">
    <property type="entry name" value="RVT-Znf"/>
</dbReference>
<keyword evidence="3" id="KW-0695">RNA-directed DNA polymerase</keyword>